<protein>
    <submittedName>
        <fullName evidence="1">Uncharacterized protein</fullName>
    </submittedName>
</protein>
<reference evidence="1" key="2">
    <citation type="journal article" date="2015" name="Data Brief">
        <title>Shoot transcriptome of the giant reed, Arundo donax.</title>
        <authorList>
            <person name="Barrero R.A."/>
            <person name="Guerrero F.D."/>
            <person name="Moolhuijzen P."/>
            <person name="Goolsby J.A."/>
            <person name="Tidwell J."/>
            <person name="Bellgard S.E."/>
            <person name="Bellgard M.I."/>
        </authorList>
    </citation>
    <scope>NUCLEOTIDE SEQUENCE</scope>
    <source>
        <tissue evidence="1">Shoot tissue taken approximately 20 cm above the soil surface</tissue>
    </source>
</reference>
<reference evidence="1" key="1">
    <citation type="submission" date="2014-09" db="EMBL/GenBank/DDBJ databases">
        <authorList>
            <person name="Magalhaes I.L.F."/>
            <person name="Oliveira U."/>
            <person name="Santos F.R."/>
            <person name="Vidigal T.H.D.A."/>
            <person name="Brescovit A.D."/>
            <person name="Santos A.J."/>
        </authorList>
    </citation>
    <scope>NUCLEOTIDE SEQUENCE</scope>
    <source>
        <tissue evidence="1">Shoot tissue taken approximately 20 cm above the soil surface</tissue>
    </source>
</reference>
<dbReference type="EMBL" id="GBRH01248359">
    <property type="protein sequence ID" value="JAD49536.1"/>
    <property type="molecule type" value="Transcribed_RNA"/>
</dbReference>
<sequence length="53" mass="5971">MRKSCISSDSPRREIRFGPRIAQIRCGLTSVQSPPQISRVLTLGLPFNPFGLW</sequence>
<dbReference type="AlphaFoldDB" id="A0A0A9AEI3"/>
<organism evidence="1">
    <name type="scientific">Arundo donax</name>
    <name type="common">Giant reed</name>
    <name type="synonym">Donax arundinaceus</name>
    <dbReference type="NCBI Taxonomy" id="35708"/>
    <lineage>
        <taxon>Eukaryota</taxon>
        <taxon>Viridiplantae</taxon>
        <taxon>Streptophyta</taxon>
        <taxon>Embryophyta</taxon>
        <taxon>Tracheophyta</taxon>
        <taxon>Spermatophyta</taxon>
        <taxon>Magnoliopsida</taxon>
        <taxon>Liliopsida</taxon>
        <taxon>Poales</taxon>
        <taxon>Poaceae</taxon>
        <taxon>PACMAD clade</taxon>
        <taxon>Arundinoideae</taxon>
        <taxon>Arundineae</taxon>
        <taxon>Arundo</taxon>
    </lineage>
</organism>
<evidence type="ECO:0000313" key="1">
    <source>
        <dbReference type="EMBL" id="JAD49536.1"/>
    </source>
</evidence>
<name>A0A0A9AEI3_ARUDO</name>
<proteinExistence type="predicted"/>
<accession>A0A0A9AEI3</accession>